<gene>
    <name evidence="2" type="ORF">BH720_17665</name>
</gene>
<dbReference type="GO" id="GO:0016779">
    <property type="term" value="F:nucleotidyltransferase activity"/>
    <property type="evidence" value="ECO:0007669"/>
    <property type="project" value="InterPro"/>
</dbReference>
<reference evidence="2" key="1">
    <citation type="submission" date="2016-09" db="EMBL/GenBank/DDBJ databases">
        <title>Draft genome of thermotolerant cyanobacterium Desertifilum sp. strain IPPAS B-1220.</title>
        <authorList>
            <person name="Sinetova M.A."/>
            <person name="Bolakhan K."/>
            <person name="Zayadan B.K."/>
            <person name="Mironov K.S."/>
            <person name="Ustinova V."/>
            <person name="Kupriyanova E.V."/>
            <person name="Sidorov R.A."/>
            <person name="Skrypnik A.N."/>
            <person name="Gogoleva N.E."/>
            <person name="Gogolev Y.V."/>
            <person name="Los D.A."/>
        </authorList>
    </citation>
    <scope>NUCLEOTIDE SEQUENCE [LARGE SCALE GENOMIC DNA]</scope>
    <source>
        <strain evidence="2">IPPAS B-1220</strain>
    </source>
</reference>
<dbReference type="RefSeq" id="WP_069968533.1">
    <property type="nucleotide sequence ID" value="NZ_CM124774.1"/>
</dbReference>
<evidence type="ECO:0000313" key="2">
    <source>
        <dbReference type="EMBL" id="OEJ73923.1"/>
    </source>
</evidence>
<dbReference type="Gene3D" id="3.30.460.10">
    <property type="entry name" value="Beta Polymerase, domain 2"/>
    <property type="match status" value="1"/>
</dbReference>
<dbReference type="OrthoDB" id="798692at2"/>
<dbReference type="AlphaFoldDB" id="A0A1E5QHW8"/>
<keyword evidence="2" id="KW-0808">Transferase</keyword>
<organism evidence="2">
    <name type="scientific">Desertifilum tharense IPPAS B-1220</name>
    <dbReference type="NCBI Taxonomy" id="1781255"/>
    <lineage>
        <taxon>Bacteria</taxon>
        <taxon>Bacillati</taxon>
        <taxon>Cyanobacteriota</taxon>
        <taxon>Cyanophyceae</taxon>
        <taxon>Desertifilales</taxon>
        <taxon>Desertifilaceae</taxon>
        <taxon>Desertifilum</taxon>
    </lineage>
</organism>
<dbReference type="EMBL" id="MJGC01000077">
    <property type="protein sequence ID" value="OEJ73923.1"/>
    <property type="molecule type" value="Genomic_DNA"/>
</dbReference>
<dbReference type="Pfam" id="PF01909">
    <property type="entry name" value="NTP_transf_2"/>
    <property type="match status" value="1"/>
</dbReference>
<dbReference type="SUPFAM" id="SSF81301">
    <property type="entry name" value="Nucleotidyltransferase"/>
    <property type="match status" value="1"/>
</dbReference>
<dbReference type="STRING" id="1781255.BH720_17665"/>
<proteinExistence type="predicted"/>
<sequence length="211" mass="24369">MHIYGFGSICRGEISLGSDIDILAIVESYDSRIDPNTFSVYSYKRIQELWLEGNPFAWHLSLESRLLFSSDKLDYLKVLGTPENYKNCVRDCEKFFSLFREAHASIITSNNSRVFDLSTVFLSIRNIATCFSLGVIEQPDFSRNSALRLGVNSIPLALDTYHILERARILCTRGYGKNITDDEIDTTLRRLNEIHKWMYNLVEKAKEHERV</sequence>
<name>A0A1E5QHW8_9CYAN</name>
<dbReference type="InterPro" id="IPR043519">
    <property type="entry name" value="NT_sf"/>
</dbReference>
<feature type="domain" description="Polymerase nucleotidyl transferase" evidence="1">
    <location>
        <begin position="3"/>
        <end position="67"/>
    </location>
</feature>
<evidence type="ECO:0000259" key="1">
    <source>
        <dbReference type="Pfam" id="PF01909"/>
    </source>
</evidence>
<comment type="caution">
    <text evidence="2">The sequence shown here is derived from an EMBL/GenBank/DDBJ whole genome shotgun (WGS) entry which is preliminary data.</text>
</comment>
<protein>
    <submittedName>
        <fullName evidence="2">Nucleotidyltransferase</fullName>
    </submittedName>
</protein>
<dbReference type="InterPro" id="IPR002934">
    <property type="entry name" value="Polymerase_NTP_transf_dom"/>
</dbReference>
<accession>A0A1E5QHW8</accession>